<dbReference type="RefSeq" id="WP_345115723.1">
    <property type="nucleotide sequence ID" value="NZ_BAABIZ010000007.1"/>
</dbReference>
<dbReference type="EMBL" id="BAABIZ010000007">
    <property type="protein sequence ID" value="GAA5107410.1"/>
    <property type="molecule type" value="Genomic_DNA"/>
</dbReference>
<sequence>MRNFGSGLVYNLNDSTPVYGNACSVNDFAYNMAVGGLNGAFHGGVGGAFAGAWAGGPAGALSSGLIGAGGGFLAGAGWGFVQKAHECWF</sequence>
<name>A0ABP9N255_9HYPH</name>
<dbReference type="Proteomes" id="UP001500864">
    <property type="component" value="Unassembled WGS sequence"/>
</dbReference>
<accession>A0ABP9N255</accession>
<evidence type="ECO:0000313" key="1">
    <source>
        <dbReference type="EMBL" id="GAA5107410.1"/>
    </source>
</evidence>
<evidence type="ECO:0008006" key="3">
    <source>
        <dbReference type="Google" id="ProtNLM"/>
    </source>
</evidence>
<organism evidence="1 2">
    <name type="scientific">Bartonella jaculi</name>
    <dbReference type="NCBI Taxonomy" id="686226"/>
    <lineage>
        <taxon>Bacteria</taxon>
        <taxon>Pseudomonadati</taxon>
        <taxon>Pseudomonadota</taxon>
        <taxon>Alphaproteobacteria</taxon>
        <taxon>Hyphomicrobiales</taxon>
        <taxon>Bartonellaceae</taxon>
        <taxon>Bartonella</taxon>
    </lineage>
</organism>
<gene>
    <name evidence="1" type="ORF">GCM10023261_08760</name>
</gene>
<evidence type="ECO:0000313" key="2">
    <source>
        <dbReference type="Proteomes" id="UP001500864"/>
    </source>
</evidence>
<keyword evidence="2" id="KW-1185">Reference proteome</keyword>
<reference evidence="2" key="1">
    <citation type="journal article" date="2019" name="Int. J. Syst. Evol. Microbiol.">
        <title>The Global Catalogue of Microorganisms (GCM) 10K type strain sequencing project: providing services to taxonomists for standard genome sequencing and annotation.</title>
        <authorList>
            <consortium name="The Broad Institute Genomics Platform"/>
            <consortium name="The Broad Institute Genome Sequencing Center for Infectious Disease"/>
            <person name="Wu L."/>
            <person name="Ma J."/>
        </authorList>
    </citation>
    <scope>NUCLEOTIDE SEQUENCE [LARGE SCALE GENOMIC DNA]</scope>
    <source>
        <strain evidence="2">JCM 17712</strain>
    </source>
</reference>
<proteinExistence type="predicted"/>
<comment type="caution">
    <text evidence="1">The sequence shown here is derived from an EMBL/GenBank/DDBJ whole genome shotgun (WGS) entry which is preliminary data.</text>
</comment>
<protein>
    <recommendedName>
        <fullName evidence="3">Bacteriocin</fullName>
    </recommendedName>
</protein>